<keyword evidence="1" id="KW-0808">Transferase</keyword>
<dbReference type="Proteomes" id="UP000799755">
    <property type="component" value="Unassembled WGS sequence"/>
</dbReference>
<evidence type="ECO:0000313" key="1">
    <source>
        <dbReference type="EMBL" id="KAF2472399.1"/>
    </source>
</evidence>
<accession>A0ACB6QZA9</accession>
<name>A0ACB6QZA9_9PLEO</name>
<dbReference type="EMBL" id="MU003502">
    <property type="protein sequence ID" value="KAF2472399.1"/>
    <property type="molecule type" value="Genomic_DNA"/>
</dbReference>
<sequence length="538" mass="60601">MEDQPLTILLVVGTGGFSHAVPVLELGRILHDRGYQIEFATHQTQEQWVETPYYSFVSEVHAMGPRMPADVEDRHYFEMQNSDMRKDFGAVFKPKHTVDAFWTSDYAYLKDTIIPKCNPAFIVADFFVDAVKDINHQLGIPFCHVWPQMPYGFCSVPYIPGIPGFQVDALSSEHASIWTRLRAELRPLRALPAILRYLRFVKNMRKASGVFYAIPIFNKPSWLILVNSFWGLEVPKELPPLVAAVGPILPEQYPPLDEAFGEFLASRPKVVYIAFGSHIRILPPELAKFIEALSLLLREGLIDGVIWAVNAPQRKLFNRDEQVPGEDFNVGTMLDGKHRAWMFTPFAPQRAILEHPHTVLFISHGGGSSANEALYHGTPLLVLGFFFDQPLNALRLTDAGVALTLDKAGFTTAEIVSKIRQILEDKLGLFAKDVARMQKITQASSRKKQHACDLIEEMMWDHHFSVEPSPTENGPKRRRPMHFQTADMRMSAWKARNWDLAAVSLVGSCIVVGVGVAVSMGAWARRVPSLPTSWYLKS</sequence>
<protein>
    <submittedName>
        <fullName evidence="1">UDP-glucosyl transferase family protein</fullName>
    </submittedName>
</protein>
<organism evidence="1 2">
    <name type="scientific">Lindgomyces ingoldianus</name>
    <dbReference type="NCBI Taxonomy" id="673940"/>
    <lineage>
        <taxon>Eukaryota</taxon>
        <taxon>Fungi</taxon>
        <taxon>Dikarya</taxon>
        <taxon>Ascomycota</taxon>
        <taxon>Pezizomycotina</taxon>
        <taxon>Dothideomycetes</taxon>
        <taxon>Pleosporomycetidae</taxon>
        <taxon>Pleosporales</taxon>
        <taxon>Lindgomycetaceae</taxon>
        <taxon>Lindgomyces</taxon>
    </lineage>
</organism>
<keyword evidence="2" id="KW-1185">Reference proteome</keyword>
<gene>
    <name evidence="1" type="ORF">BDR25DRAFT_220226</name>
</gene>
<evidence type="ECO:0000313" key="2">
    <source>
        <dbReference type="Proteomes" id="UP000799755"/>
    </source>
</evidence>
<comment type="caution">
    <text evidence="1">The sequence shown here is derived from an EMBL/GenBank/DDBJ whole genome shotgun (WGS) entry which is preliminary data.</text>
</comment>
<proteinExistence type="predicted"/>
<reference evidence="1" key="1">
    <citation type="journal article" date="2020" name="Stud. Mycol.">
        <title>101 Dothideomycetes genomes: a test case for predicting lifestyles and emergence of pathogens.</title>
        <authorList>
            <person name="Haridas S."/>
            <person name="Albert R."/>
            <person name="Binder M."/>
            <person name="Bloem J."/>
            <person name="Labutti K."/>
            <person name="Salamov A."/>
            <person name="Andreopoulos B."/>
            <person name="Baker S."/>
            <person name="Barry K."/>
            <person name="Bills G."/>
            <person name="Bluhm B."/>
            <person name="Cannon C."/>
            <person name="Castanera R."/>
            <person name="Culley D."/>
            <person name="Daum C."/>
            <person name="Ezra D."/>
            <person name="Gonzalez J."/>
            <person name="Henrissat B."/>
            <person name="Kuo A."/>
            <person name="Liang C."/>
            <person name="Lipzen A."/>
            <person name="Lutzoni F."/>
            <person name="Magnuson J."/>
            <person name="Mondo S."/>
            <person name="Nolan M."/>
            <person name="Ohm R."/>
            <person name="Pangilinan J."/>
            <person name="Park H.-J."/>
            <person name="Ramirez L."/>
            <person name="Alfaro M."/>
            <person name="Sun H."/>
            <person name="Tritt A."/>
            <person name="Yoshinaga Y."/>
            <person name="Zwiers L.-H."/>
            <person name="Turgeon B."/>
            <person name="Goodwin S."/>
            <person name="Spatafora J."/>
            <person name="Crous P."/>
            <person name="Grigoriev I."/>
        </authorList>
    </citation>
    <scope>NUCLEOTIDE SEQUENCE</scope>
    <source>
        <strain evidence="1">ATCC 200398</strain>
    </source>
</reference>